<keyword evidence="6 9" id="KW-0418">Kinase</keyword>
<dbReference type="EC" id="2.7.2.7" evidence="9"/>
<evidence type="ECO:0000256" key="1">
    <source>
        <dbReference type="ARBA" id="ARBA00004496"/>
    </source>
</evidence>
<keyword evidence="4 9" id="KW-0808">Transferase</keyword>
<evidence type="ECO:0000256" key="9">
    <source>
        <dbReference type="HAMAP-Rule" id="MF_00542"/>
    </source>
</evidence>
<evidence type="ECO:0000256" key="8">
    <source>
        <dbReference type="ARBA" id="ARBA00048596"/>
    </source>
</evidence>
<reference evidence="11 12" key="1">
    <citation type="submission" date="2024-09" db="EMBL/GenBank/DDBJ databases">
        <authorList>
            <person name="D'Angelo T."/>
        </authorList>
    </citation>
    <scope>NUCLEOTIDE SEQUENCE [LARGE SCALE GENOMIC DNA]</scope>
    <source>
        <strain evidence="11">SAG AM-311-F02</strain>
    </source>
</reference>
<evidence type="ECO:0000256" key="7">
    <source>
        <dbReference type="ARBA" id="ARBA00022840"/>
    </source>
</evidence>
<dbReference type="InterPro" id="IPR023865">
    <property type="entry name" value="Aliphatic_acid_kinase_CS"/>
</dbReference>
<evidence type="ECO:0000256" key="6">
    <source>
        <dbReference type="ARBA" id="ARBA00022777"/>
    </source>
</evidence>
<dbReference type="PANTHER" id="PTHR21060:SF3">
    <property type="entry name" value="BUTYRATE KINASE 2-RELATED"/>
    <property type="match status" value="1"/>
</dbReference>
<dbReference type="Pfam" id="PF00871">
    <property type="entry name" value="Acetate_kinase"/>
    <property type="match status" value="1"/>
</dbReference>
<keyword evidence="7 9" id="KW-0067">ATP-binding</keyword>
<evidence type="ECO:0000313" key="12">
    <source>
        <dbReference type="Proteomes" id="UP001594288"/>
    </source>
</evidence>
<dbReference type="Proteomes" id="UP001594288">
    <property type="component" value="Unassembled WGS sequence"/>
</dbReference>
<gene>
    <name evidence="9 11" type="primary">buk</name>
    <name evidence="11" type="ORF">ACFL2Z_00655</name>
</gene>
<keyword evidence="3 9" id="KW-0963">Cytoplasm</keyword>
<evidence type="ECO:0000256" key="4">
    <source>
        <dbReference type="ARBA" id="ARBA00022679"/>
    </source>
</evidence>
<accession>A0ABV6YMV8</accession>
<dbReference type="NCBIfam" id="NF002834">
    <property type="entry name" value="PRK03011.1-5"/>
    <property type="match status" value="1"/>
</dbReference>
<name>A0ABV6YMV8_UNCEI</name>
<sequence>MFRVLVINPGGGSTKVAVCEDADCVLTRSIAHPHDEVARFDDVFSQREYRERAIEDFLTAEGIDLKTLDAVVGRGGALKPLESGTYRVNKTLIEDIKAGRVQAQHASNLGPIIAYDIAESIGKPAFIVDPVSVDEFTPEARISGLPELERKSLDHPLNSKMVAREAARELGGIYQEMNFIIAHLGTGISISAHERGRAIDVNNAQDGGPFSTQRAGGLPTTLLVDLCYSGKLTRDEMFTRLTRSGGMMAYLGTDDMAKAVEMAVSGDEKARLVISAMAYQIAKEIGASAAVLKGKVDAIVFTGGMANSDYLVNLVKERVGFITPNVFVYPGEHEMESLALGALRVLKGEEEPRQYR</sequence>
<proteinExistence type="inferred from homology"/>
<evidence type="ECO:0000313" key="11">
    <source>
        <dbReference type="EMBL" id="MFC1799411.1"/>
    </source>
</evidence>
<dbReference type="SUPFAM" id="SSF53067">
    <property type="entry name" value="Actin-like ATPase domain"/>
    <property type="match status" value="2"/>
</dbReference>
<dbReference type="PIRSF" id="PIRSF036458">
    <property type="entry name" value="Butyrate_kin"/>
    <property type="match status" value="1"/>
</dbReference>
<organism evidence="11 12">
    <name type="scientific">Eiseniibacteriota bacterium</name>
    <dbReference type="NCBI Taxonomy" id="2212470"/>
    <lineage>
        <taxon>Bacteria</taxon>
        <taxon>Candidatus Eiseniibacteriota</taxon>
    </lineage>
</organism>
<comment type="catalytic activity">
    <reaction evidence="8 9">
        <text>butanoate + ATP = butanoyl phosphate + ADP</text>
        <dbReference type="Rhea" id="RHEA:13585"/>
        <dbReference type="ChEBI" id="CHEBI:17968"/>
        <dbReference type="ChEBI" id="CHEBI:30616"/>
        <dbReference type="ChEBI" id="CHEBI:58079"/>
        <dbReference type="ChEBI" id="CHEBI:456216"/>
        <dbReference type="EC" id="2.7.2.7"/>
    </reaction>
</comment>
<dbReference type="GO" id="GO:0047761">
    <property type="term" value="F:butyrate kinase activity"/>
    <property type="evidence" value="ECO:0007669"/>
    <property type="project" value="UniProtKB-EC"/>
</dbReference>
<keyword evidence="12" id="KW-1185">Reference proteome</keyword>
<evidence type="ECO:0000256" key="2">
    <source>
        <dbReference type="ARBA" id="ARBA00008748"/>
    </source>
</evidence>
<dbReference type="InterPro" id="IPR000890">
    <property type="entry name" value="Aliphatic_acid_kin_short-chain"/>
</dbReference>
<protein>
    <recommendedName>
        <fullName evidence="9">Probable butyrate kinase</fullName>
        <shortName evidence="9">BK</shortName>
        <ecNumber evidence="9">2.7.2.7</ecNumber>
    </recommendedName>
    <alternativeName>
        <fullName evidence="9">Branched-chain carboxylic acid kinase</fullName>
    </alternativeName>
</protein>
<keyword evidence="5 9" id="KW-0547">Nucleotide-binding</keyword>
<dbReference type="InterPro" id="IPR011245">
    <property type="entry name" value="Butyrate_kin"/>
</dbReference>
<evidence type="ECO:0000256" key="10">
    <source>
        <dbReference type="RuleBase" id="RU003835"/>
    </source>
</evidence>
<evidence type="ECO:0000256" key="5">
    <source>
        <dbReference type="ARBA" id="ARBA00022741"/>
    </source>
</evidence>
<evidence type="ECO:0000256" key="3">
    <source>
        <dbReference type="ARBA" id="ARBA00022490"/>
    </source>
</evidence>
<dbReference type="Gene3D" id="3.30.420.40">
    <property type="match status" value="2"/>
</dbReference>
<dbReference type="PRINTS" id="PR00471">
    <property type="entry name" value="ACETATEKNASE"/>
</dbReference>
<comment type="subcellular location">
    <subcellularLocation>
        <location evidence="1 9">Cytoplasm</location>
    </subcellularLocation>
</comment>
<dbReference type="InterPro" id="IPR043129">
    <property type="entry name" value="ATPase_NBD"/>
</dbReference>
<dbReference type="EMBL" id="JBHPEI010000005">
    <property type="protein sequence ID" value="MFC1799411.1"/>
    <property type="molecule type" value="Genomic_DNA"/>
</dbReference>
<dbReference type="NCBIfam" id="TIGR02707">
    <property type="entry name" value="butyr_kinase"/>
    <property type="match status" value="1"/>
</dbReference>
<dbReference type="PANTHER" id="PTHR21060">
    <property type="entry name" value="ACETATE KINASE"/>
    <property type="match status" value="1"/>
</dbReference>
<dbReference type="CDD" id="cd24011">
    <property type="entry name" value="ASKHA_NBD_BK"/>
    <property type="match status" value="1"/>
</dbReference>
<dbReference type="PROSITE" id="PS01076">
    <property type="entry name" value="ACETATE_KINASE_2"/>
    <property type="match status" value="1"/>
</dbReference>
<dbReference type="HAMAP" id="MF_00542">
    <property type="entry name" value="Butyrate_kinase"/>
    <property type="match status" value="1"/>
</dbReference>
<comment type="similarity">
    <text evidence="2 9 10">Belongs to the acetokinase family.</text>
</comment>
<comment type="caution">
    <text evidence="11">The sequence shown here is derived from an EMBL/GenBank/DDBJ whole genome shotgun (WGS) entry which is preliminary data.</text>
</comment>